<evidence type="ECO:0000313" key="1">
    <source>
        <dbReference type="EMBL" id="KAF7835868.1"/>
    </source>
</evidence>
<gene>
    <name evidence="1" type="ORF">G2W53_010727</name>
</gene>
<proteinExistence type="predicted"/>
<keyword evidence="2" id="KW-1185">Reference proteome</keyword>
<organism evidence="1 2">
    <name type="scientific">Senna tora</name>
    <dbReference type="NCBI Taxonomy" id="362788"/>
    <lineage>
        <taxon>Eukaryota</taxon>
        <taxon>Viridiplantae</taxon>
        <taxon>Streptophyta</taxon>
        <taxon>Embryophyta</taxon>
        <taxon>Tracheophyta</taxon>
        <taxon>Spermatophyta</taxon>
        <taxon>Magnoliopsida</taxon>
        <taxon>eudicotyledons</taxon>
        <taxon>Gunneridae</taxon>
        <taxon>Pentapetalae</taxon>
        <taxon>rosids</taxon>
        <taxon>fabids</taxon>
        <taxon>Fabales</taxon>
        <taxon>Fabaceae</taxon>
        <taxon>Caesalpinioideae</taxon>
        <taxon>Cassia clade</taxon>
        <taxon>Senna</taxon>
    </lineage>
</organism>
<dbReference type="AlphaFoldDB" id="A0A834X077"/>
<dbReference type="Proteomes" id="UP000634136">
    <property type="component" value="Unassembled WGS sequence"/>
</dbReference>
<protein>
    <submittedName>
        <fullName evidence="1">Uncharacterized protein</fullName>
    </submittedName>
</protein>
<comment type="caution">
    <text evidence="1">The sequence shown here is derived from an EMBL/GenBank/DDBJ whole genome shotgun (WGS) entry which is preliminary data.</text>
</comment>
<accession>A0A834X077</accession>
<evidence type="ECO:0000313" key="2">
    <source>
        <dbReference type="Proteomes" id="UP000634136"/>
    </source>
</evidence>
<reference evidence="1" key="1">
    <citation type="submission" date="2020-09" db="EMBL/GenBank/DDBJ databases">
        <title>Genome-Enabled Discovery of Anthraquinone Biosynthesis in Senna tora.</title>
        <authorList>
            <person name="Kang S.-H."/>
            <person name="Pandey R.P."/>
            <person name="Lee C.-M."/>
            <person name="Sim J.-S."/>
            <person name="Jeong J.-T."/>
            <person name="Choi B.-S."/>
            <person name="Jung M."/>
            <person name="Ginzburg D."/>
            <person name="Zhao K."/>
            <person name="Won S.Y."/>
            <person name="Oh T.-J."/>
            <person name="Yu Y."/>
            <person name="Kim N.-H."/>
            <person name="Lee O.R."/>
            <person name="Lee T.-H."/>
            <person name="Bashyal P."/>
            <person name="Kim T.-S."/>
            <person name="Lee W.-H."/>
            <person name="Kawkins C."/>
            <person name="Kim C.-K."/>
            <person name="Kim J.S."/>
            <person name="Ahn B.O."/>
            <person name="Rhee S.Y."/>
            <person name="Sohng J.K."/>
        </authorList>
    </citation>
    <scope>NUCLEOTIDE SEQUENCE</scope>
    <source>
        <tissue evidence="1">Leaf</tissue>
    </source>
</reference>
<sequence length="86" mass="9523">MYSSAQTTHKLKIPISTLSIGFHYEPMISPPNRKCLRASNSPKRRRLIAPTRTDHMQYLFPVPIHVQAIPTALSSPPSTPGLQSAS</sequence>
<dbReference type="EMBL" id="JAAIUW010000004">
    <property type="protein sequence ID" value="KAF7835868.1"/>
    <property type="molecule type" value="Genomic_DNA"/>
</dbReference>
<name>A0A834X077_9FABA</name>